<evidence type="ECO:0000313" key="5">
    <source>
        <dbReference type="Proteomes" id="UP000445696"/>
    </source>
</evidence>
<dbReference type="InterPro" id="IPR014015">
    <property type="entry name" value="Helicase_SF3_DNA-vir"/>
</dbReference>
<accession>A0A845MNA2</accession>
<dbReference type="SUPFAM" id="SSF56747">
    <property type="entry name" value="Prim-pol domain"/>
    <property type="match status" value="1"/>
</dbReference>
<evidence type="ECO:0000259" key="3">
    <source>
        <dbReference type="PROSITE" id="PS51206"/>
    </source>
</evidence>
<keyword evidence="2" id="KW-0067">ATP-binding</keyword>
<gene>
    <name evidence="4" type="ORF">GQF03_16485</name>
</gene>
<dbReference type="InterPro" id="IPR027417">
    <property type="entry name" value="P-loop_NTPase"/>
</dbReference>
<dbReference type="EMBL" id="WTVA01000015">
    <property type="protein sequence ID" value="MZR23934.1"/>
    <property type="molecule type" value="Genomic_DNA"/>
</dbReference>
<protein>
    <recommendedName>
        <fullName evidence="3">SF3 helicase domain-containing protein</fullName>
    </recommendedName>
</protein>
<feature type="domain" description="SF3 helicase" evidence="3">
    <location>
        <begin position="414"/>
        <end position="570"/>
    </location>
</feature>
<dbReference type="Pfam" id="PF19263">
    <property type="entry name" value="DUF5906"/>
    <property type="match status" value="1"/>
</dbReference>
<reference evidence="4 5" key="1">
    <citation type="journal article" date="2014" name="Int. J. Syst. Evol. Microbiol.">
        <title>Sneathiella chungangensis sp. nov., isolated from a marine sand, and emended description of the genus Sneathiella.</title>
        <authorList>
            <person name="Siamphan C."/>
            <person name="Kim H."/>
            <person name="Lee J.S."/>
            <person name="Kim W."/>
        </authorList>
    </citation>
    <scope>NUCLEOTIDE SEQUENCE [LARGE SCALE GENOMIC DNA]</scope>
    <source>
        <strain evidence="4 5">KCTC 32476</strain>
    </source>
</reference>
<proteinExistence type="predicted"/>
<keyword evidence="5" id="KW-1185">Reference proteome</keyword>
<dbReference type="OrthoDB" id="8215052at2"/>
<evidence type="ECO:0000313" key="4">
    <source>
        <dbReference type="EMBL" id="MZR23934.1"/>
    </source>
</evidence>
<evidence type="ECO:0000256" key="2">
    <source>
        <dbReference type="ARBA" id="ARBA00022840"/>
    </source>
</evidence>
<evidence type="ECO:0000256" key="1">
    <source>
        <dbReference type="ARBA" id="ARBA00022741"/>
    </source>
</evidence>
<dbReference type="InterPro" id="IPR015330">
    <property type="entry name" value="DNA_primase/pol_bifunc_N"/>
</dbReference>
<dbReference type="Proteomes" id="UP000445696">
    <property type="component" value="Unassembled WGS sequence"/>
</dbReference>
<dbReference type="GO" id="GO:0005524">
    <property type="term" value="F:ATP binding"/>
    <property type="evidence" value="ECO:0007669"/>
    <property type="project" value="UniProtKB-KW"/>
</dbReference>
<dbReference type="PROSITE" id="PS51206">
    <property type="entry name" value="SF3_HELICASE_1"/>
    <property type="match status" value="1"/>
</dbReference>
<keyword evidence="1" id="KW-0547">Nucleotide-binding</keyword>
<sequence length="718" mass="80571">MTDKHAKLIEEYIQQGWQVFPLRPNSKEPTGKWKDQKATLETLPTLFKPDSNIGVALGTASGGLIDLDFDSSEASAIGNILFDMLPGFGRKSSPCSHRIALCDDPGKTTQFGLTPEEAALTGLHGDDKAMILELRSTGGYTMFPGSIHPTGESIEWLSELPKQIPSVKWADMEKKAGICAFLAIVLKKYPAQAGNRDNICLALAGTLLRMGMPPEQVDRLIVFIAESKGDEEAQARLKAESTKGKLDAGEDVTGLPTLCDLLGIAELEPKLQKWLKSTSHRKSPDEMVAELNEKYFVVGNDGGSCRVVFFEKRHFENDQVREIMVYQSFSDFKNFMMNKRVTVGEFESGIPKTVPLGKFWLEHSDRREYDQIDFLPGKTPPPTIFNLWRGFQYPSVQGGWCKMRRHIWTVLADEDSEAFRYIIKWSAWAVQNPDRPAEVALVFKGGKGTGKGTFARWLTDLFGSHGLQIFSSKHVSGRFNAHLRALVLLFADEAVAPQDHDAESVLKGLITEHILPIEAKGRDLIQARNHLHVVMASNNSWVVPASADERRYAVFDVSGKVSGNKDWFKGINDEMRHGGAEAMMHFLQNLDLKKWHPREDIPANSALNGQRIESLKGLDLLWFGYLSTGDVPIGEPCDDGFRIPTREFAKEANTHHPNDTKAGKILKEMGCRQDRNRRPSGWITPSLKEARRIWDSKRFRAEWNADITAWIRDLEPPF</sequence>
<dbReference type="AlphaFoldDB" id="A0A845MNA2"/>
<dbReference type="RefSeq" id="WP_161340378.1">
    <property type="nucleotide sequence ID" value="NZ_JBHSDG010000003.1"/>
</dbReference>
<dbReference type="Gene3D" id="3.40.50.300">
    <property type="entry name" value="P-loop containing nucleotide triphosphate hydrolases"/>
    <property type="match status" value="1"/>
</dbReference>
<organism evidence="4 5">
    <name type="scientific">Sneathiella chungangensis</name>
    <dbReference type="NCBI Taxonomy" id="1418234"/>
    <lineage>
        <taxon>Bacteria</taxon>
        <taxon>Pseudomonadati</taxon>
        <taxon>Pseudomonadota</taxon>
        <taxon>Alphaproteobacteria</taxon>
        <taxon>Sneathiellales</taxon>
        <taxon>Sneathiellaceae</taxon>
        <taxon>Sneathiella</taxon>
    </lineage>
</organism>
<name>A0A845MNA2_9PROT</name>
<dbReference type="SUPFAM" id="SSF52540">
    <property type="entry name" value="P-loop containing nucleoside triphosphate hydrolases"/>
    <property type="match status" value="1"/>
</dbReference>
<dbReference type="Pfam" id="PF09250">
    <property type="entry name" value="Prim-Pol"/>
    <property type="match status" value="1"/>
</dbReference>
<comment type="caution">
    <text evidence="4">The sequence shown here is derived from an EMBL/GenBank/DDBJ whole genome shotgun (WGS) entry which is preliminary data.</text>
</comment>
<dbReference type="InterPro" id="IPR045455">
    <property type="entry name" value="NrS-1_pol-like_helicase"/>
</dbReference>
<dbReference type="SMART" id="SM00943">
    <property type="entry name" value="Prim-Pol"/>
    <property type="match status" value="1"/>
</dbReference>
<dbReference type="Gene3D" id="3.30.720.160">
    <property type="entry name" value="Bifunctional DNA primase/polymerase, N-terminal"/>
    <property type="match status" value="1"/>
</dbReference>